<name>A0A0F9A3X5_9ZZZZ</name>
<comment type="caution">
    <text evidence="1">The sequence shown here is derived from an EMBL/GenBank/DDBJ whole genome shotgun (WGS) entry which is preliminary data.</text>
</comment>
<reference evidence="1" key="1">
    <citation type="journal article" date="2015" name="Nature">
        <title>Complex archaea that bridge the gap between prokaryotes and eukaryotes.</title>
        <authorList>
            <person name="Spang A."/>
            <person name="Saw J.H."/>
            <person name="Jorgensen S.L."/>
            <person name="Zaremba-Niedzwiedzka K."/>
            <person name="Martijn J."/>
            <person name="Lind A.E."/>
            <person name="van Eijk R."/>
            <person name="Schleper C."/>
            <person name="Guy L."/>
            <person name="Ettema T.J."/>
        </authorList>
    </citation>
    <scope>NUCLEOTIDE SEQUENCE</scope>
</reference>
<accession>A0A0F9A3X5</accession>
<sequence>MPESLKNTVDKKLIDDPMEKKELITVGKSKNNYLDGLITVDKKLVNDSMGKKELITAEKSKNKYLDCLLEKIKKNYSKGDGYRDHLAIKYKLCRIEPELNHDKMFNDFFFETYQKFEREHENIYSDHLLEKMKNIYSKGDNHHNIRSKLYKNEPELEHDEIFRDFF</sequence>
<gene>
    <name evidence="1" type="ORF">LCGC14_2959930</name>
</gene>
<dbReference type="AlphaFoldDB" id="A0A0F9A3X5"/>
<dbReference type="EMBL" id="LAZR01059885">
    <property type="protein sequence ID" value="KKK66851.1"/>
    <property type="molecule type" value="Genomic_DNA"/>
</dbReference>
<protein>
    <submittedName>
        <fullName evidence="1">Uncharacterized protein</fullName>
    </submittedName>
</protein>
<proteinExistence type="predicted"/>
<organism evidence="1">
    <name type="scientific">marine sediment metagenome</name>
    <dbReference type="NCBI Taxonomy" id="412755"/>
    <lineage>
        <taxon>unclassified sequences</taxon>
        <taxon>metagenomes</taxon>
        <taxon>ecological metagenomes</taxon>
    </lineage>
</organism>
<evidence type="ECO:0000313" key="1">
    <source>
        <dbReference type="EMBL" id="KKK66851.1"/>
    </source>
</evidence>
<feature type="non-terminal residue" evidence="1">
    <location>
        <position position="166"/>
    </location>
</feature>